<evidence type="ECO:0000313" key="2">
    <source>
        <dbReference type="EMBL" id="KAK2609871.1"/>
    </source>
</evidence>
<feature type="transmembrane region" description="Helical" evidence="1">
    <location>
        <begin position="202"/>
        <end position="221"/>
    </location>
</feature>
<sequence length="268" mass="31506">MFDQILRAPPPRPNFHPVHATKFARRLVLAKMAPIVDIYLRQTYSLTIKAMQNISKIADFDPQRLGEKPWQDEWRSEFFNRLWELRGNIELLGFDMESTIRLFQGLADGTSWPEMLNLDMADGGRWRDERRWKHRQIRDQDLDDLEEWKRLEATRKYAAGFIERTTNSYLQAATAEGAKFANLQAKSALPGYSGAQGSTRFWLFWVVSVPIAIVLAATLLYKDIRTYINEHMHRKKRNQSYKEPESQSYRVPTNLSLIDYMFSRRRNG</sequence>
<proteinExistence type="predicted"/>
<keyword evidence="1" id="KW-0472">Membrane</keyword>
<protein>
    <submittedName>
        <fullName evidence="2">Uncharacterized protein</fullName>
    </submittedName>
</protein>
<evidence type="ECO:0000256" key="1">
    <source>
        <dbReference type="SAM" id="Phobius"/>
    </source>
</evidence>
<dbReference type="AlphaFoldDB" id="A0AAD9SK14"/>
<dbReference type="EMBL" id="JAUJFL010000002">
    <property type="protein sequence ID" value="KAK2609871.1"/>
    <property type="molecule type" value="Genomic_DNA"/>
</dbReference>
<organism evidence="2 3">
    <name type="scientific">Phomopsis amygdali</name>
    <name type="common">Fusicoccum amygdali</name>
    <dbReference type="NCBI Taxonomy" id="1214568"/>
    <lineage>
        <taxon>Eukaryota</taxon>
        <taxon>Fungi</taxon>
        <taxon>Dikarya</taxon>
        <taxon>Ascomycota</taxon>
        <taxon>Pezizomycotina</taxon>
        <taxon>Sordariomycetes</taxon>
        <taxon>Sordariomycetidae</taxon>
        <taxon>Diaporthales</taxon>
        <taxon>Diaporthaceae</taxon>
        <taxon>Diaporthe</taxon>
    </lineage>
</organism>
<keyword evidence="3" id="KW-1185">Reference proteome</keyword>
<keyword evidence="1" id="KW-0812">Transmembrane</keyword>
<comment type="caution">
    <text evidence="2">The sequence shown here is derived from an EMBL/GenBank/DDBJ whole genome shotgun (WGS) entry which is preliminary data.</text>
</comment>
<accession>A0AAD9SK14</accession>
<reference evidence="2" key="1">
    <citation type="submission" date="2023-06" db="EMBL/GenBank/DDBJ databases">
        <authorList>
            <person name="Noh H."/>
        </authorList>
    </citation>
    <scope>NUCLEOTIDE SEQUENCE</scope>
    <source>
        <strain evidence="2">DUCC20226</strain>
    </source>
</reference>
<gene>
    <name evidence="2" type="ORF">N8I77_003346</name>
</gene>
<dbReference type="Proteomes" id="UP001265746">
    <property type="component" value="Unassembled WGS sequence"/>
</dbReference>
<evidence type="ECO:0000313" key="3">
    <source>
        <dbReference type="Proteomes" id="UP001265746"/>
    </source>
</evidence>
<name>A0AAD9SK14_PHOAM</name>
<keyword evidence="1" id="KW-1133">Transmembrane helix</keyword>